<evidence type="ECO:0000256" key="1">
    <source>
        <dbReference type="ARBA" id="ARBA00005724"/>
    </source>
</evidence>
<dbReference type="InterPro" id="IPR019451">
    <property type="entry name" value="Rtp1_C1"/>
</dbReference>
<dbReference type="PANTHER" id="PTHR20959:SF1">
    <property type="entry name" value="TRANSPORT AND GOLGI ORGANIZATION PROTEIN 6 HOMOLOG"/>
    <property type="match status" value="1"/>
</dbReference>
<reference evidence="4" key="1">
    <citation type="submission" date="2025-08" db="UniProtKB">
        <authorList>
            <consortium name="Ensembl"/>
        </authorList>
    </citation>
    <scope>IDENTIFICATION</scope>
</reference>
<dbReference type="Pfam" id="PF10363">
    <property type="entry name" value="RTP1_C1"/>
    <property type="match status" value="1"/>
</dbReference>
<dbReference type="Proteomes" id="UP000694388">
    <property type="component" value="Unplaced"/>
</dbReference>
<dbReference type="GO" id="GO:0009306">
    <property type="term" value="P:protein secretion"/>
    <property type="evidence" value="ECO:0007669"/>
    <property type="project" value="TreeGrafter"/>
</dbReference>
<sequence>MNDEENNIALAEEQEVSRCIEDMYKVFVIGNESIPALLQSLESVLLPLFGLYCFSRHGVSHLRSSCQELVCWYILKAEKSRVMVVLKQLCGLPGPLPILRPRCLFLAGEEGGVRSVIQSTDEEEDEDEVLYCKLQEHQWKLDCLCNLLESLCDSALPGKFFLTCLKDLTDWVVAEVSEDDATSSEKKDSTTALGAVDDSREKQVLLLQLVSILCERLGHQALKDTAQIVEFVGLTLERGMLSGEALNTESLKLAMGLLAALLSGEIELKSEDHASLKTLFPQLNELASMHSAPDIRELASDLCIALATHGVYTADSVTASAQCPLGRRAKVTPENRGSGHCTNQHNNKMENLTKSTEAAARNLRQRRGNVGKGSEQMSSGRGTSLQEVMEAAFDPGVPERAEALRTLTSLLKQRNLEALGLQEKILSIFLENVDHVDSFVYLSAIQGKFLLLILPFHVPKQH</sequence>
<evidence type="ECO:0008006" key="6">
    <source>
        <dbReference type="Google" id="ProtNLM"/>
    </source>
</evidence>
<evidence type="ECO:0000259" key="2">
    <source>
        <dbReference type="Pfam" id="PF10363"/>
    </source>
</evidence>
<comment type="similarity">
    <text evidence="1">Belongs to the Tango6 family.</text>
</comment>
<keyword evidence="5" id="KW-1185">Reference proteome</keyword>
<organism evidence="4 5">
    <name type="scientific">Eptatretus burgeri</name>
    <name type="common">Inshore hagfish</name>
    <dbReference type="NCBI Taxonomy" id="7764"/>
    <lineage>
        <taxon>Eukaryota</taxon>
        <taxon>Metazoa</taxon>
        <taxon>Chordata</taxon>
        <taxon>Craniata</taxon>
        <taxon>Vertebrata</taxon>
        <taxon>Cyclostomata</taxon>
        <taxon>Myxini</taxon>
        <taxon>Myxiniformes</taxon>
        <taxon>Myxinidae</taxon>
        <taxon>Eptatretinae</taxon>
        <taxon>Eptatretus</taxon>
    </lineage>
</organism>
<dbReference type="InterPro" id="IPR039600">
    <property type="entry name" value="TANGO6/Rtp1"/>
</dbReference>
<name>A0A8C4QS09_EPTBU</name>
<dbReference type="Pfam" id="PF23565">
    <property type="entry name" value="ARM_TANGO6"/>
    <property type="match status" value="1"/>
</dbReference>
<evidence type="ECO:0000313" key="4">
    <source>
        <dbReference type="Ensembl" id="ENSEBUP00000019719.1"/>
    </source>
</evidence>
<evidence type="ECO:0000259" key="3">
    <source>
        <dbReference type="Pfam" id="PF23565"/>
    </source>
</evidence>
<dbReference type="InterPro" id="IPR016024">
    <property type="entry name" value="ARM-type_fold"/>
</dbReference>
<dbReference type="SUPFAM" id="SSF48371">
    <property type="entry name" value="ARM repeat"/>
    <property type="match status" value="1"/>
</dbReference>
<dbReference type="OMA" id="WRTECLA"/>
<reference evidence="4" key="2">
    <citation type="submission" date="2025-09" db="UniProtKB">
        <authorList>
            <consortium name="Ensembl"/>
        </authorList>
    </citation>
    <scope>IDENTIFICATION</scope>
</reference>
<proteinExistence type="inferred from homology"/>
<dbReference type="AlphaFoldDB" id="A0A8C4QS09"/>
<evidence type="ECO:0000313" key="5">
    <source>
        <dbReference type="Proteomes" id="UP000694388"/>
    </source>
</evidence>
<dbReference type="PANTHER" id="PTHR20959">
    <property type="entry name" value="TRANSPORT AND GOLGI ORGANIZATION PROTEIN 6 FAMILY MEMBER"/>
    <property type="match status" value="1"/>
</dbReference>
<feature type="domain" description="TANGO6 HEAT repeat" evidence="3">
    <location>
        <begin position="6"/>
        <end position="153"/>
    </location>
</feature>
<feature type="domain" description="RNA polymerase II assembly factor Rtp1 C-terminal" evidence="2">
    <location>
        <begin position="385"/>
        <end position="447"/>
    </location>
</feature>
<dbReference type="GeneTree" id="ENSGT00390000010938"/>
<protein>
    <recommendedName>
        <fullName evidence="6">Transport and Golgi organization protein 6 homolog</fullName>
    </recommendedName>
</protein>
<dbReference type="InterPro" id="IPR057407">
    <property type="entry name" value="HEAT_TANGO6"/>
</dbReference>
<dbReference type="Ensembl" id="ENSEBUT00000020295.1">
    <property type="protein sequence ID" value="ENSEBUP00000019719.1"/>
    <property type="gene ID" value="ENSEBUG00000012256.1"/>
</dbReference>
<accession>A0A8C4QS09</accession>